<name>A0ABT7CB88_9MICO</name>
<comment type="caution">
    <text evidence="1">The sequence shown here is derived from an EMBL/GenBank/DDBJ whole genome shotgun (WGS) entry which is preliminary data.</text>
</comment>
<proteinExistence type="predicted"/>
<dbReference type="EMBL" id="PXVD01000027">
    <property type="protein sequence ID" value="MDJ1372471.1"/>
    <property type="molecule type" value="Genomic_DNA"/>
</dbReference>
<accession>A0ABT7CB88</accession>
<dbReference type="RefSeq" id="WP_026937683.1">
    <property type="nucleotide sequence ID" value="NZ_CP028426.1"/>
</dbReference>
<evidence type="ECO:0008006" key="3">
    <source>
        <dbReference type="Google" id="ProtNLM"/>
    </source>
</evidence>
<evidence type="ECO:0000313" key="2">
    <source>
        <dbReference type="Proteomes" id="UP001170379"/>
    </source>
</evidence>
<reference evidence="1" key="1">
    <citation type="submission" date="2018-03" db="EMBL/GenBank/DDBJ databases">
        <authorList>
            <person name="Nunes O.C."/>
            <person name="Lopes A.R."/>
            <person name="Froufe H."/>
            <person name="Munoz-Merida A."/>
            <person name="Barroso C."/>
            <person name="Egas C."/>
        </authorList>
    </citation>
    <scope>NUCLEOTIDE SEQUENCE</scope>
    <source>
        <strain evidence="1">ON4</strain>
    </source>
</reference>
<gene>
    <name evidence="1" type="ORF">C7K25_14050</name>
</gene>
<reference evidence="1" key="2">
    <citation type="journal article" date="2022" name="Sci. Rep.">
        <title>In silico prediction of the enzymes involved in the degradation of the herbicide molinate by Gulosibacter molinativorax ON4T.</title>
        <authorList>
            <person name="Lopes A.R."/>
            <person name="Bunin E."/>
            <person name="Viana A.T."/>
            <person name="Froufe H."/>
            <person name="Munoz-Merida A."/>
            <person name="Pinho D."/>
            <person name="Figueiredo J."/>
            <person name="Barroso C."/>
            <person name="Vaz-Moreira I."/>
            <person name="Bellanger X."/>
            <person name="Egas C."/>
            <person name="Nunes O.C."/>
        </authorList>
    </citation>
    <scope>NUCLEOTIDE SEQUENCE</scope>
    <source>
        <strain evidence="1">ON4</strain>
    </source>
</reference>
<protein>
    <recommendedName>
        <fullName evidence="3">CopG family transcriptional regulator</fullName>
    </recommendedName>
</protein>
<sequence>MKKNIEDQLRDEAEYAEQHIDAPLRDGTTITHRGQRSRVFSIRLGESEYTALEAAAEKAGLPASTLARTWITTRLAAEDENADAHDIADALATFSRRLAAM</sequence>
<dbReference type="Proteomes" id="UP001170379">
    <property type="component" value="Unassembled WGS sequence"/>
</dbReference>
<evidence type="ECO:0000313" key="1">
    <source>
        <dbReference type="EMBL" id="MDJ1372471.1"/>
    </source>
</evidence>
<keyword evidence="2" id="KW-1185">Reference proteome</keyword>
<organism evidence="1 2">
    <name type="scientific">Gulosibacter molinativorax</name>
    <dbReference type="NCBI Taxonomy" id="256821"/>
    <lineage>
        <taxon>Bacteria</taxon>
        <taxon>Bacillati</taxon>
        <taxon>Actinomycetota</taxon>
        <taxon>Actinomycetes</taxon>
        <taxon>Micrococcales</taxon>
        <taxon>Microbacteriaceae</taxon>
        <taxon>Gulosibacter</taxon>
    </lineage>
</organism>